<name>A0A1G7NP59_9FIRM</name>
<dbReference type="STRING" id="1123285.SAMN05660235_02642"/>
<gene>
    <name evidence="1" type="ORF">SAMN05660235_02642</name>
</gene>
<dbReference type="AlphaFoldDB" id="A0A1G7NP59"/>
<reference evidence="2" key="1">
    <citation type="submission" date="2016-10" db="EMBL/GenBank/DDBJ databases">
        <authorList>
            <person name="Varghese N."/>
            <person name="Submissions S."/>
        </authorList>
    </citation>
    <scope>NUCLEOTIDE SEQUENCE [LARGE SCALE GENOMIC DNA]</scope>
    <source>
        <strain evidence="2">DSM 23256</strain>
    </source>
</reference>
<accession>A0A1G7NP59</accession>
<dbReference type="RefSeq" id="WP_171904679.1">
    <property type="nucleotide sequence ID" value="NZ_FNBU01000027.1"/>
</dbReference>
<evidence type="ECO:0000313" key="2">
    <source>
        <dbReference type="Proteomes" id="UP000243333"/>
    </source>
</evidence>
<organism evidence="1 2">
    <name type="scientific">Sporolituus thermophilus DSM 23256</name>
    <dbReference type="NCBI Taxonomy" id="1123285"/>
    <lineage>
        <taxon>Bacteria</taxon>
        <taxon>Bacillati</taxon>
        <taxon>Bacillota</taxon>
        <taxon>Negativicutes</taxon>
        <taxon>Selenomonadales</taxon>
        <taxon>Sporomusaceae</taxon>
        <taxon>Sporolituus</taxon>
    </lineage>
</organism>
<dbReference type="Proteomes" id="UP000243333">
    <property type="component" value="Unassembled WGS sequence"/>
</dbReference>
<protein>
    <submittedName>
        <fullName evidence="1">Uncharacterized protein</fullName>
    </submittedName>
</protein>
<proteinExistence type="predicted"/>
<evidence type="ECO:0000313" key="1">
    <source>
        <dbReference type="EMBL" id="SDF75763.1"/>
    </source>
</evidence>
<sequence>MVELTTLPNLRQHIVYPIITVRVRPHGHNWKVEMTVAEKNWMKQACSPRSAGAYRED</sequence>
<dbReference type="EMBL" id="FNBU01000027">
    <property type="protein sequence ID" value="SDF75763.1"/>
    <property type="molecule type" value="Genomic_DNA"/>
</dbReference>
<keyword evidence="2" id="KW-1185">Reference proteome</keyword>